<dbReference type="GO" id="GO:0032259">
    <property type="term" value="P:methylation"/>
    <property type="evidence" value="ECO:0007669"/>
    <property type="project" value="UniProtKB-KW"/>
</dbReference>
<dbReference type="PRINTS" id="PR00508">
    <property type="entry name" value="S21N4MTFRASE"/>
</dbReference>
<evidence type="ECO:0000256" key="1">
    <source>
        <dbReference type="ARBA" id="ARBA00010203"/>
    </source>
</evidence>
<dbReference type="AlphaFoldDB" id="A0A5M6I6H3"/>
<evidence type="ECO:0000259" key="10">
    <source>
        <dbReference type="Pfam" id="PF01555"/>
    </source>
</evidence>
<gene>
    <name evidence="11" type="ORF">F1188_19470</name>
</gene>
<dbReference type="PROSITE" id="PS00093">
    <property type="entry name" value="N4_MTASE"/>
    <property type="match status" value="1"/>
</dbReference>
<dbReference type="GO" id="GO:0003677">
    <property type="term" value="F:DNA binding"/>
    <property type="evidence" value="ECO:0007669"/>
    <property type="project" value="UniProtKB-KW"/>
</dbReference>
<proteinExistence type="inferred from homology"/>
<organism evidence="11 12">
    <name type="scientific">Roseospira marina</name>
    <dbReference type="NCBI Taxonomy" id="140057"/>
    <lineage>
        <taxon>Bacteria</taxon>
        <taxon>Pseudomonadati</taxon>
        <taxon>Pseudomonadota</taxon>
        <taxon>Alphaproteobacteria</taxon>
        <taxon>Rhodospirillales</taxon>
        <taxon>Rhodospirillaceae</taxon>
        <taxon>Roseospira</taxon>
    </lineage>
</organism>
<dbReference type="SUPFAM" id="SSF53335">
    <property type="entry name" value="S-adenosyl-L-methionine-dependent methyltransferases"/>
    <property type="match status" value="1"/>
</dbReference>
<keyword evidence="4" id="KW-0949">S-adenosyl-L-methionine</keyword>
<comment type="caution">
    <text evidence="11">The sequence shown here is derived from an EMBL/GenBank/DDBJ whole genome shotgun (WGS) entry which is preliminary data.</text>
</comment>
<evidence type="ECO:0000256" key="9">
    <source>
        <dbReference type="RuleBase" id="RU362026"/>
    </source>
</evidence>
<dbReference type="Pfam" id="PF01555">
    <property type="entry name" value="N6_N4_Mtase"/>
    <property type="match status" value="1"/>
</dbReference>
<comment type="catalytic activity">
    <reaction evidence="7">
        <text>a 2'-deoxyadenosine in DNA + S-adenosyl-L-methionine = an N(6)-methyl-2'-deoxyadenosine in DNA + S-adenosyl-L-homocysteine + H(+)</text>
        <dbReference type="Rhea" id="RHEA:15197"/>
        <dbReference type="Rhea" id="RHEA-COMP:12418"/>
        <dbReference type="Rhea" id="RHEA-COMP:12419"/>
        <dbReference type="ChEBI" id="CHEBI:15378"/>
        <dbReference type="ChEBI" id="CHEBI:57856"/>
        <dbReference type="ChEBI" id="CHEBI:59789"/>
        <dbReference type="ChEBI" id="CHEBI:90615"/>
        <dbReference type="ChEBI" id="CHEBI:90616"/>
        <dbReference type="EC" id="2.1.1.72"/>
    </reaction>
</comment>
<sequence>MTSDIQLNDIVTLIRGDARTALQSLPDGAARCCVTSPPYFGLRDYGHPDQIGLEPDPAAYVAELVAVFREVRRALADDGSLWLNLGDSYASDGGTGRQGTRGQRFDRRHTQETLGETRKWPGAGIKPKDLIGIPWMVAFALRADGWHLREDIVWHKPNAMPESVRDRCTRAHEYVFHFTKSPRYYHDGDAISEAAVSDHGSGNGFRRDHRLSFQDLDGKARGSDTAWNGIGGRRNRRSVWTIPTRPFKGAHFATFPADLPTLCLRAGSEPGDVVLDPFAGVCTTGVAALAEGRRFVGIELNPANLVLARPRLCQSGFGLIHARPAAIPPRPSEVGGYHA</sequence>
<evidence type="ECO:0000256" key="3">
    <source>
        <dbReference type="ARBA" id="ARBA00022679"/>
    </source>
</evidence>
<dbReference type="GO" id="GO:0009007">
    <property type="term" value="F:site-specific DNA-methyltransferase (adenine-specific) activity"/>
    <property type="evidence" value="ECO:0007669"/>
    <property type="project" value="UniProtKB-EC"/>
</dbReference>
<dbReference type="GO" id="GO:0009307">
    <property type="term" value="P:DNA restriction-modification system"/>
    <property type="evidence" value="ECO:0007669"/>
    <property type="project" value="UniProtKB-KW"/>
</dbReference>
<keyword evidence="2 11" id="KW-0489">Methyltransferase</keyword>
<evidence type="ECO:0000256" key="4">
    <source>
        <dbReference type="ARBA" id="ARBA00022691"/>
    </source>
</evidence>
<comment type="catalytic activity">
    <reaction evidence="8">
        <text>a 2'-deoxycytidine in DNA + S-adenosyl-L-methionine = an N(4)-methyl-2'-deoxycytidine in DNA + S-adenosyl-L-homocysteine + H(+)</text>
        <dbReference type="Rhea" id="RHEA:16857"/>
        <dbReference type="Rhea" id="RHEA-COMP:11369"/>
        <dbReference type="Rhea" id="RHEA-COMP:13674"/>
        <dbReference type="ChEBI" id="CHEBI:15378"/>
        <dbReference type="ChEBI" id="CHEBI:57856"/>
        <dbReference type="ChEBI" id="CHEBI:59789"/>
        <dbReference type="ChEBI" id="CHEBI:85452"/>
        <dbReference type="ChEBI" id="CHEBI:137933"/>
        <dbReference type="EC" id="2.1.1.113"/>
    </reaction>
</comment>
<dbReference type="GO" id="GO:0015667">
    <property type="term" value="F:site-specific DNA-methyltransferase (cytosine-N4-specific) activity"/>
    <property type="evidence" value="ECO:0007669"/>
    <property type="project" value="UniProtKB-EC"/>
</dbReference>
<name>A0A5M6I6H3_9PROT</name>
<dbReference type="EMBL" id="VWPJ01000033">
    <property type="protein sequence ID" value="KAA5603733.1"/>
    <property type="molecule type" value="Genomic_DNA"/>
</dbReference>
<evidence type="ECO:0000313" key="11">
    <source>
        <dbReference type="EMBL" id="KAA5603733.1"/>
    </source>
</evidence>
<dbReference type="EC" id="2.1.1.-" evidence="9"/>
<dbReference type="Proteomes" id="UP000324065">
    <property type="component" value="Unassembled WGS sequence"/>
</dbReference>
<protein>
    <recommendedName>
        <fullName evidence="9">Methyltransferase</fullName>
        <ecNumber evidence="9">2.1.1.-</ecNumber>
    </recommendedName>
</protein>
<evidence type="ECO:0000256" key="2">
    <source>
        <dbReference type="ARBA" id="ARBA00022603"/>
    </source>
</evidence>
<keyword evidence="6" id="KW-0238">DNA-binding</keyword>
<dbReference type="GO" id="GO:0008170">
    <property type="term" value="F:N-methyltransferase activity"/>
    <property type="evidence" value="ECO:0007669"/>
    <property type="project" value="InterPro"/>
</dbReference>
<reference evidence="11 12" key="1">
    <citation type="submission" date="2019-09" db="EMBL/GenBank/DDBJ databases">
        <title>Genome sequence of Roseospira marina, one of the more divergent members of the non-sulfur purple photosynthetic bacterial family, the Rhodospirillaceae.</title>
        <authorList>
            <person name="Meyer T."/>
            <person name="Kyndt J."/>
        </authorList>
    </citation>
    <scope>NUCLEOTIDE SEQUENCE [LARGE SCALE GENOMIC DNA]</scope>
    <source>
        <strain evidence="11 12">DSM 15113</strain>
    </source>
</reference>
<comment type="similarity">
    <text evidence="1">Belongs to the N(4)/N(6)-methyltransferase family. N(4) subfamily.</text>
</comment>
<dbReference type="OrthoDB" id="7806498at2"/>
<keyword evidence="5" id="KW-0680">Restriction system</keyword>
<keyword evidence="12" id="KW-1185">Reference proteome</keyword>
<dbReference type="InterPro" id="IPR029063">
    <property type="entry name" value="SAM-dependent_MTases_sf"/>
</dbReference>
<feature type="domain" description="DNA methylase N-4/N-6" evidence="10">
    <location>
        <begin position="32"/>
        <end position="303"/>
    </location>
</feature>
<evidence type="ECO:0000256" key="8">
    <source>
        <dbReference type="ARBA" id="ARBA00049120"/>
    </source>
</evidence>
<evidence type="ECO:0000256" key="6">
    <source>
        <dbReference type="ARBA" id="ARBA00023125"/>
    </source>
</evidence>
<evidence type="ECO:0000256" key="7">
    <source>
        <dbReference type="ARBA" id="ARBA00047942"/>
    </source>
</evidence>
<dbReference type="InterPro" id="IPR002941">
    <property type="entry name" value="DNA_methylase_N4/N6"/>
</dbReference>
<dbReference type="Gene3D" id="3.40.50.150">
    <property type="entry name" value="Vaccinia Virus protein VP39"/>
    <property type="match status" value="1"/>
</dbReference>
<keyword evidence="3 11" id="KW-0808">Transferase</keyword>
<evidence type="ECO:0000256" key="5">
    <source>
        <dbReference type="ARBA" id="ARBA00022747"/>
    </source>
</evidence>
<dbReference type="InterPro" id="IPR001091">
    <property type="entry name" value="RM_Methyltransferase"/>
</dbReference>
<dbReference type="InterPro" id="IPR017985">
    <property type="entry name" value="MeTrfase_CN4_CS"/>
</dbReference>
<evidence type="ECO:0000313" key="12">
    <source>
        <dbReference type="Proteomes" id="UP000324065"/>
    </source>
</evidence>
<accession>A0A5M6I6H3</accession>